<feature type="compositionally biased region" description="Polar residues" evidence="1">
    <location>
        <begin position="289"/>
        <end position="308"/>
    </location>
</feature>
<reference evidence="3" key="2">
    <citation type="submission" date="2016-06" db="EMBL/GenBank/DDBJ databases">
        <title>The genome of a short-lived fish provides insights into sex chromosome evolution and the genetic control of aging.</title>
        <authorList>
            <person name="Reichwald K."/>
            <person name="Felder M."/>
            <person name="Petzold A."/>
            <person name="Koch P."/>
            <person name="Groth M."/>
            <person name="Platzer M."/>
        </authorList>
    </citation>
    <scope>NUCLEOTIDE SEQUENCE</scope>
    <source>
        <tissue evidence="3">Brain</tissue>
    </source>
</reference>
<feature type="compositionally biased region" description="Low complexity" evidence="1">
    <location>
        <begin position="415"/>
        <end position="425"/>
    </location>
</feature>
<feature type="compositionally biased region" description="Basic and acidic residues" evidence="1">
    <location>
        <begin position="310"/>
        <end position="321"/>
    </location>
</feature>
<feature type="compositionally biased region" description="Polar residues" evidence="1">
    <location>
        <begin position="619"/>
        <end position="646"/>
    </location>
</feature>
<dbReference type="InterPro" id="IPR029400">
    <property type="entry name" value="TINF2_N"/>
</dbReference>
<evidence type="ECO:0000256" key="1">
    <source>
        <dbReference type="SAM" id="MobiDB-lite"/>
    </source>
</evidence>
<evidence type="ECO:0000259" key="2">
    <source>
        <dbReference type="Pfam" id="PF14973"/>
    </source>
</evidence>
<proteinExistence type="predicted"/>
<dbReference type="EMBL" id="HADW01017047">
    <property type="protein sequence ID" value="SBP18447.1"/>
    <property type="molecule type" value="Transcribed_RNA"/>
</dbReference>
<dbReference type="CDD" id="cd11657">
    <property type="entry name" value="TIN2_N"/>
    <property type="match status" value="1"/>
</dbReference>
<feature type="region of interest" description="Disordered" evidence="1">
    <location>
        <begin position="289"/>
        <end position="368"/>
    </location>
</feature>
<protein>
    <recommendedName>
        <fullName evidence="2">TERF1-interacting nuclear factor 2 N-terminal domain-containing protein</fullName>
    </recommendedName>
</protein>
<reference evidence="3" key="1">
    <citation type="submission" date="2016-05" db="EMBL/GenBank/DDBJ databases">
        <authorList>
            <person name="Lavstsen T."/>
            <person name="Jespersen J.S."/>
        </authorList>
    </citation>
    <scope>NUCLEOTIDE SEQUENCE</scope>
    <source>
        <tissue evidence="3">Brain</tissue>
    </source>
</reference>
<sequence>LAKRLLMDGRQLQSGCLQSSPKFPVWIIEHVWAHKMMDIKDVIDPSSWPDVDSQPLSLEDSWRLRVVSAQVYSIIKHRDVKNFERVVGFLETTHRLLPRLVPAIKHMKIVFGLKTMVIMWMLKEDKGVIDTVSKVGKFFPNKLPQYQDQCSQRTMFLMRKNHLDFKSLAQTLAINKDRLEDYLKNQMEEQYGERYAQKVEERVLLYLQELEASLSGDTYIDKILKKQSPVTAEEKFLLEVITSDSKTIATILKNLLHCDVSACWPASSSQPPAGEPKGAEVSQLANTSLHRSLTKSGGETSSKIQQDVSGKGEEASHDPSKESPLLFVDESGSDAGEHQPPEDKDERIQMKDKERNDDKEGHCSRKSRECGKEVTSCPQFCSKHQRWVKNILQGCSDDCSEELLLQQTISSSPVLFQSSSSTSSSRDFTPSDLVPSPTDQPPSQTSTHLQASEAANTSDKTSSRAQMERLPHPTLSKTSPLPRLSPVVQLLDIASLWRSRLSSISQQELFHHVIEFTSKQESSRSGSLVFTRCCTSGRKDSMIVLPESHQAARVSQDFPACSSHRPPARRTFSKLSTKFRTTSSTNRQSLALKRKSSAEQIVKNPGTLSNDLIKVSKPFNQNIPSTSQLENKSSQEAVPQNSTTPDLKSHTDSLRSKPPSSLTSILSAPYVRLTRLSLQECLQATEGRRQEEPVEQGSSDDERTTEMEDDSDSSFDVNTLFSSDSSSSGDSFSYDPNYKPRTKKKKDYFLGYEST</sequence>
<feature type="region of interest" description="Disordered" evidence="1">
    <location>
        <begin position="619"/>
        <end position="662"/>
    </location>
</feature>
<feature type="non-terminal residue" evidence="3">
    <location>
        <position position="1"/>
    </location>
</feature>
<feature type="region of interest" description="Disordered" evidence="1">
    <location>
        <begin position="415"/>
        <end position="481"/>
    </location>
</feature>
<name>A0A1A7XK50_9TELE</name>
<organism evidence="3">
    <name type="scientific">Iconisemion striatum</name>
    <dbReference type="NCBI Taxonomy" id="60296"/>
    <lineage>
        <taxon>Eukaryota</taxon>
        <taxon>Metazoa</taxon>
        <taxon>Chordata</taxon>
        <taxon>Craniata</taxon>
        <taxon>Vertebrata</taxon>
        <taxon>Euteleostomi</taxon>
        <taxon>Actinopterygii</taxon>
        <taxon>Neopterygii</taxon>
        <taxon>Teleostei</taxon>
        <taxon>Neoteleostei</taxon>
        <taxon>Acanthomorphata</taxon>
        <taxon>Ovalentaria</taxon>
        <taxon>Atherinomorphae</taxon>
        <taxon>Cyprinodontiformes</taxon>
        <taxon>Nothobranchiidae</taxon>
        <taxon>Iconisemion</taxon>
    </lineage>
</organism>
<feature type="domain" description="TERF1-interacting nuclear factor 2 N-terminal" evidence="2">
    <location>
        <begin position="73"/>
        <end position="214"/>
    </location>
</feature>
<feature type="compositionally biased region" description="Low complexity" evidence="1">
    <location>
        <begin position="435"/>
        <end position="447"/>
    </location>
</feature>
<feature type="compositionally biased region" description="Basic and acidic residues" evidence="1">
    <location>
        <begin position="335"/>
        <end position="368"/>
    </location>
</feature>
<feature type="compositionally biased region" description="Low complexity" evidence="1">
    <location>
        <begin position="721"/>
        <end position="733"/>
    </location>
</feature>
<dbReference type="Pfam" id="PF14973">
    <property type="entry name" value="TINF2_N"/>
    <property type="match status" value="1"/>
</dbReference>
<dbReference type="AlphaFoldDB" id="A0A1A7XK50"/>
<feature type="compositionally biased region" description="Polar residues" evidence="1">
    <location>
        <begin position="448"/>
        <end position="465"/>
    </location>
</feature>
<evidence type="ECO:0000313" key="3">
    <source>
        <dbReference type="EMBL" id="SBP18447.1"/>
    </source>
</evidence>
<feature type="region of interest" description="Disordered" evidence="1">
    <location>
        <begin position="684"/>
        <end position="755"/>
    </location>
</feature>
<accession>A0A1A7XK50</accession>
<gene>
    <name evidence="3" type="primary">Nfu_g_1_008263</name>
</gene>